<dbReference type="AlphaFoldDB" id="F2IDK8"/>
<name>F2IDK8_FLUTR</name>
<reference evidence="2" key="2">
    <citation type="submission" date="2011-02" db="EMBL/GenBank/DDBJ databases">
        <title>The complete genome of Fluviicola taffensis DSM 16823.</title>
        <authorList>
            <consortium name="US DOE Joint Genome Institute (JGI-PGF)"/>
            <person name="Lucas S."/>
            <person name="Copeland A."/>
            <person name="Lapidus A."/>
            <person name="Bruce D."/>
            <person name="Goodwin L."/>
            <person name="Pitluck S."/>
            <person name="Kyrpides N."/>
            <person name="Mavromatis K."/>
            <person name="Ivanova N."/>
            <person name="Mikhailova N."/>
            <person name="Pagani I."/>
            <person name="Chertkov O."/>
            <person name="Detter J.C."/>
            <person name="Han C."/>
            <person name="Tapia R."/>
            <person name="Land M."/>
            <person name="Hauser L."/>
            <person name="Markowitz V."/>
            <person name="Cheng J.-F."/>
            <person name="Hugenholtz P."/>
            <person name="Woyke T."/>
            <person name="Wu D."/>
            <person name="Tindall B."/>
            <person name="Pomrenke H.G."/>
            <person name="Brambilla E."/>
            <person name="Klenk H.-P."/>
            <person name="Eisen J.A."/>
        </authorList>
    </citation>
    <scope>NUCLEOTIDE SEQUENCE [LARGE SCALE GENOMIC DNA]</scope>
    <source>
        <strain evidence="2">DSM 16823 / RW262 / RW262</strain>
    </source>
</reference>
<keyword evidence="2" id="KW-1185">Reference proteome</keyword>
<gene>
    <name evidence="1" type="ordered locus">Fluta_1387</name>
</gene>
<evidence type="ECO:0000313" key="2">
    <source>
        <dbReference type="Proteomes" id="UP000007463"/>
    </source>
</evidence>
<dbReference type="EMBL" id="CP002542">
    <property type="protein sequence ID" value="AEA43381.1"/>
    <property type="molecule type" value="Genomic_DNA"/>
</dbReference>
<dbReference type="STRING" id="755732.Fluta_1387"/>
<organism evidence="1 2">
    <name type="scientific">Fluviicola taffensis (strain DSM 16823 / NCIMB 13979 / RW262)</name>
    <dbReference type="NCBI Taxonomy" id="755732"/>
    <lineage>
        <taxon>Bacteria</taxon>
        <taxon>Pseudomonadati</taxon>
        <taxon>Bacteroidota</taxon>
        <taxon>Flavobacteriia</taxon>
        <taxon>Flavobacteriales</taxon>
        <taxon>Crocinitomicaceae</taxon>
        <taxon>Fluviicola</taxon>
    </lineage>
</organism>
<dbReference type="Proteomes" id="UP000007463">
    <property type="component" value="Chromosome"/>
</dbReference>
<protein>
    <submittedName>
        <fullName evidence="1">Uncharacterized protein</fullName>
    </submittedName>
</protein>
<reference evidence="1 2" key="1">
    <citation type="journal article" date="2011" name="Stand. Genomic Sci.">
        <title>Complete genome sequence of the gliding freshwater bacterium Fluviicola taffensis type strain (RW262).</title>
        <authorList>
            <person name="Woyke T."/>
            <person name="Chertkov O."/>
            <person name="Lapidus A."/>
            <person name="Nolan M."/>
            <person name="Lucas S."/>
            <person name="Del Rio T.G."/>
            <person name="Tice H."/>
            <person name="Cheng J.F."/>
            <person name="Tapia R."/>
            <person name="Han C."/>
            <person name="Goodwin L."/>
            <person name="Pitluck S."/>
            <person name="Liolios K."/>
            <person name="Pagani I."/>
            <person name="Ivanova N."/>
            <person name="Huntemann M."/>
            <person name="Mavromatis K."/>
            <person name="Mikhailova N."/>
            <person name="Pati A."/>
            <person name="Chen A."/>
            <person name="Palaniappan K."/>
            <person name="Land M."/>
            <person name="Hauser L."/>
            <person name="Brambilla E.M."/>
            <person name="Rohde M."/>
            <person name="Mwirichia R."/>
            <person name="Sikorski J."/>
            <person name="Tindall B.J."/>
            <person name="Goker M."/>
            <person name="Bristow J."/>
            <person name="Eisen J.A."/>
            <person name="Markowitz V."/>
            <person name="Hugenholtz P."/>
            <person name="Klenk H.P."/>
            <person name="Kyrpides N.C."/>
        </authorList>
    </citation>
    <scope>NUCLEOTIDE SEQUENCE [LARGE SCALE GENOMIC DNA]</scope>
    <source>
        <strain evidence="2">DSM 16823 / RW262 / RW262</strain>
    </source>
</reference>
<dbReference type="HOGENOM" id="CLU_1041100_0_0_10"/>
<dbReference type="RefSeq" id="WP_013686152.1">
    <property type="nucleotide sequence ID" value="NC_015321.1"/>
</dbReference>
<proteinExistence type="predicted"/>
<accession>F2IDK8</accession>
<dbReference type="KEGG" id="fte:Fluta_1387"/>
<evidence type="ECO:0000313" key="1">
    <source>
        <dbReference type="EMBL" id="AEA43381.1"/>
    </source>
</evidence>
<sequence precursor="true">MIELEGAEGKITVVTKYYTEAGELHQSKLQVYTVEGLKADIIKVVWKSVDDPSGPVVQIDYYGRMEDGTRSGYSLKKATPDAKPTVEYLNYFFSGDINNSYNVKIKKREDAKLAQEKLDNEPWYKGTWADPDRPDYSYAPFQSGEISLQVTVTIGSTSQTVGLSLKEGGGESTLSTGLKNETVIDYTKAEIGISGGIEFQGNIRNGDNSKVTTEVGVEVSRGPYSGSVQTSSSGQQSVTIGITPSLTIPIFNKGKGVKVQTKIDETQ</sequence>